<sequence>MAIREIKCGKAIRPDNIPAEAPKSETQTTANMLCVLFGKIWEDEVPSTDWKDEHLVKILKKADLRACKN</sequence>
<dbReference type="AlphaFoldDB" id="A0A183JVW8"/>
<dbReference type="WBParaSite" id="SCUD_0000686301-mRNA-1">
    <property type="protein sequence ID" value="SCUD_0000686301-mRNA-1"/>
    <property type="gene ID" value="SCUD_0000686301"/>
</dbReference>
<dbReference type="EMBL" id="UZAK01017838">
    <property type="protein sequence ID" value="VDP08420.1"/>
    <property type="molecule type" value="Genomic_DNA"/>
</dbReference>
<dbReference type="Proteomes" id="UP000279833">
    <property type="component" value="Unassembled WGS sequence"/>
</dbReference>
<keyword evidence="2" id="KW-1185">Reference proteome</keyword>
<evidence type="ECO:0000313" key="1">
    <source>
        <dbReference type="EMBL" id="VDP08420.1"/>
    </source>
</evidence>
<evidence type="ECO:0000313" key="2">
    <source>
        <dbReference type="Proteomes" id="UP000279833"/>
    </source>
</evidence>
<evidence type="ECO:0000313" key="3">
    <source>
        <dbReference type="WBParaSite" id="SCUD_0000686301-mRNA-1"/>
    </source>
</evidence>
<gene>
    <name evidence="1" type="ORF">SCUD_LOCUS6863</name>
</gene>
<proteinExistence type="predicted"/>
<protein>
    <submittedName>
        <fullName evidence="1 3">Uncharacterized protein</fullName>
    </submittedName>
</protein>
<accession>A0A183JVW8</accession>
<organism evidence="3">
    <name type="scientific">Schistosoma curassoni</name>
    <dbReference type="NCBI Taxonomy" id="6186"/>
    <lineage>
        <taxon>Eukaryota</taxon>
        <taxon>Metazoa</taxon>
        <taxon>Spiralia</taxon>
        <taxon>Lophotrochozoa</taxon>
        <taxon>Platyhelminthes</taxon>
        <taxon>Trematoda</taxon>
        <taxon>Digenea</taxon>
        <taxon>Strigeidida</taxon>
        <taxon>Schistosomatoidea</taxon>
        <taxon>Schistosomatidae</taxon>
        <taxon>Schistosoma</taxon>
    </lineage>
</organism>
<name>A0A183JVW8_9TREM</name>
<reference evidence="3" key="1">
    <citation type="submission" date="2016-06" db="UniProtKB">
        <authorList>
            <consortium name="WormBaseParasite"/>
        </authorList>
    </citation>
    <scope>IDENTIFICATION</scope>
</reference>
<reference evidence="1 2" key="2">
    <citation type="submission" date="2018-11" db="EMBL/GenBank/DDBJ databases">
        <authorList>
            <consortium name="Pathogen Informatics"/>
        </authorList>
    </citation>
    <scope>NUCLEOTIDE SEQUENCE [LARGE SCALE GENOMIC DNA]</scope>
    <source>
        <strain evidence="1">Dakar</strain>
        <strain evidence="2">Dakar, Senegal</strain>
    </source>
</reference>